<dbReference type="EMBL" id="JAHQIW010005438">
    <property type="protein sequence ID" value="KAJ1366005.1"/>
    <property type="molecule type" value="Genomic_DNA"/>
</dbReference>
<evidence type="ECO:0000256" key="1">
    <source>
        <dbReference type="SAM" id="MobiDB-lite"/>
    </source>
</evidence>
<keyword evidence="4" id="KW-1185">Reference proteome</keyword>
<evidence type="ECO:0000313" key="3">
    <source>
        <dbReference type="EMBL" id="KAJ1366005.1"/>
    </source>
</evidence>
<sequence length="60" mass="6505">MVGLGNVEVIQGGETGQGNSDDEEIRNEVVITMENKVLVTYARGVCTSIVLSLVNRPRDE</sequence>
<evidence type="ECO:0000313" key="4">
    <source>
        <dbReference type="Proteomes" id="UP001196413"/>
    </source>
</evidence>
<organism evidence="3 4">
    <name type="scientific">Parelaphostrongylus tenuis</name>
    <name type="common">Meningeal worm</name>
    <dbReference type="NCBI Taxonomy" id="148309"/>
    <lineage>
        <taxon>Eukaryota</taxon>
        <taxon>Metazoa</taxon>
        <taxon>Ecdysozoa</taxon>
        <taxon>Nematoda</taxon>
        <taxon>Chromadorea</taxon>
        <taxon>Rhabditida</taxon>
        <taxon>Rhabditina</taxon>
        <taxon>Rhabditomorpha</taxon>
        <taxon>Strongyloidea</taxon>
        <taxon>Metastrongylidae</taxon>
        <taxon>Parelaphostrongylus</taxon>
    </lineage>
</organism>
<dbReference type="EMBL" id="JAHQIW010000863">
    <property type="protein sequence ID" value="KAJ1350429.1"/>
    <property type="molecule type" value="Genomic_DNA"/>
</dbReference>
<protein>
    <submittedName>
        <fullName evidence="3">Uncharacterized protein</fullName>
    </submittedName>
</protein>
<evidence type="ECO:0000313" key="2">
    <source>
        <dbReference type="EMBL" id="KAJ1350429.1"/>
    </source>
</evidence>
<name>A0AAD5WCV8_PARTN</name>
<comment type="caution">
    <text evidence="3">The sequence shown here is derived from an EMBL/GenBank/DDBJ whole genome shotgun (WGS) entry which is preliminary data.</text>
</comment>
<gene>
    <name evidence="2" type="ORF">KIN20_006217</name>
    <name evidence="3" type="ORF">KIN20_026515</name>
</gene>
<dbReference type="Proteomes" id="UP001196413">
    <property type="component" value="Unassembled WGS sequence"/>
</dbReference>
<accession>A0AAD5WCV8</accession>
<proteinExistence type="predicted"/>
<feature type="region of interest" description="Disordered" evidence="1">
    <location>
        <begin position="1"/>
        <end position="23"/>
    </location>
</feature>
<reference evidence="3" key="1">
    <citation type="submission" date="2021-06" db="EMBL/GenBank/DDBJ databases">
        <title>Parelaphostrongylus tenuis whole genome reference sequence.</title>
        <authorList>
            <person name="Garwood T.J."/>
            <person name="Larsen P.A."/>
            <person name="Fountain-Jones N.M."/>
            <person name="Garbe J.R."/>
            <person name="Macchietto M.G."/>
            <person name="Kania S.A."/>
            <person name="Gerhold R.W."/>
            <person name="Richards J.E."/>
            <person name="Wolf T.M."/>
        </authorList>
    </citation>
    <scope>NUCLEOTIDE SEQUENCE</scope>
    <source>
        <strain evidence="3">MNPRO001-30</strain>
        <tissue evidence="3">Meninges</tissue>
    </source>
</reference>
<dbReference type="AlphaFoldDB" id="A0AAD5WCV8"/>